<keyword evidence="1" id="KW-1133">Transmembrane helix</keyword>
<name>A0A318Q7A4_9PROT</name>
<comment type="caution">
    <text evidence="3">The sequence shown here is derived from an EMBL/GenBank/DDBJ whole genome shotgun (WGS) entry which is preliminary data.</text>
</comment>
<accession>A0A318Q7A4</accession>
<protein>
    <submittedName>
        <fullName evidence="3">Uncharacterized protein</fullName>
    </submittedName>
</protein>
<keyword evidence="1" id="KW-0472">Membrane</keyword>
<dbReference type="EMBL" id="PRCW01000033">
    <property type="protein sequence ID" value="PYD48472.1"/>
    <property type="molecule type" value="Genomic_DNA"/>
</dbReference>
<evidence type="ECO:0000313" key="4">
    <source>
        <dbReference type="Proteomes" id="UP000247609"/>
    </source>
</evidence>
<proteinExistence type="predicted"/>
<evidence type="ECO:0000313" key="3">
    <source>
        <dbReference type="EMBL" id="PYD75417.1"/>
    </source>
</evidence>
<dbReference type="Proteomes" id="UP000248116">
    <property type="component" value="Unassembled WGS sequence"/>
</dbReference>
<evidence type="ECO:0000313" key="2">
    <source>
        <dbReference type="EMBL" id="PYD48472.1"/>
    </source>
</evidence>
<organism evidence="3 4">
    <name type="scientific">Novacetimonas pomaceti</name>
    <dbReference type="NCBI Taxonomy" id="2021998"/>
    <lineage>
        <taxon>Bacteria</taxon>
        <taxon>Pseudomonadati</taxon>
        <taxon>Pseudomonadota</taxon>
        <taxon>Alphaproteobacteria</taxon>
        <taxon>Acetobacterales</taxon>
        <taxon>Acetobacteraceae</taxon>
        <taxon>Novacetimonas</taxon>
    </lineage>
</organism>
<sequence>MYIKRNLLLVAAGVIGLATLLSLGGYFLWTDHSDKDFAKHNVLIKHSQEEAAYASQLDAANQTVVRDQSIFLDVHLTDFDQMATEQEKAWLLKEYQKFDVSRVKVFDGLHIFPYKPISCTVRLCFVPIFAEETYDDLENHRKYIQVDALDGISRTLIMDAEQFWRLRKLVIHDDNILFAHLKDRMAQYEKEVEIRKMKDEMGIK</sequence>
<keyword evidence="1" id="KW-0812">Transmembrane</keyword>
<reference evidence="3 4" key="1">
    <citation type="submission" date="2017-07" db="EMBL/GenBank/DDBJ databases">
        <title>A draft genome sequence of Komagataeibacter sp. T5K1.</title>
        <authorList>
            <person name="Skraban J."/>
            <person name="Cleenwerck I."/>
            <person name="Vandamme P."/>
            <person name="Trcek J."/>
        </authorList>
    </citation>
    <scope>NUCLEOTIDE SEQUENCE [LARGE SCALE GENOMIC DNA]</scope>
    <source>
        <strain evidence="3 4">T5K1</strain>
    </source>
</reference>
<dbReference type="AlphaFoldDB" id="A0A318Q7A4"/>
<evidence type="ECO:0000313" key="5">
    <source>
        <dbReference type="Proteomes" id="UP000248116"/>
    </source>
</evidence>
<feature type="transmembrane region" description="Helical" evidence="1">
    <location>
        <begin position="7"/>
        <end position="29"/>
    </location>
</feature>
<dbReference type="EMBL" id="NOXG01000009">
    <property type="protein sequence ID" value="PYD75417.1"/>
    <property type="molecule type" value="Genomic_DNA"/>
</dbReference>
<evidence type="ECO:0000256" key="1">
    <source>
        <dbReference type="SAM" id="Phobius"/>
    </source>
</evidence>
<gene>
    <name evidence="2" type="ORF">C3920_04600</name>
    <name evidence="3" type="ORF">CFR71_09215</name>
</gene>
<dbReference type="RefSeq" id="WP_110530451.1">
    <property type="nucleotide sequence ID" value="NZ_JAHRDT010000006.1"/>
</dbReference>
<reference evidence="2 5" key="2">
    <citation type="submission" date="2018-02" db="EMBL/GenBank/DDBJ databases">
        <authorList>
            <person name="Skraban J."/>
            <person name="Trcek J."/>
        </authorList>
    </citation>
    <scope>NUCLEOTIDE SEQUENCE [LARGE SCALE GENOMIC DNA]</scope>
    <source>
        <strain evidence="2 5">AV446</strain>
    </source>
</reference>
<keyword evidence="5" id="KW-1185">Reference proteome</keyword>
<dbReference type="Proteomes" id="UP000247609">
    <property type="component" value="Unassembled WGS sequence"/>
</dbReference>